<evidence type="ECO:0000313" key="2">
    <source>
        <dbReference type="EMBL" id="KAL3093187.1"/>
    </source>
</evidence>
<protein>
    <recommendedName>
        <fullName evidence="1">TRAPPC10/Trs130 N-terminal domain-containing protein</fullName>
    </recommendedName>
</protein>
<evidence type="ECO:0000313" key="3">
    <source>
        <dbReference type="Proteomes" id="UP001620626"/>
    </source>
</evidence>
<dbReference type="EMBL" id="JBICBT010000917">
    <property type="protein sequence ID" value="KAL3093187.1"/>
    <property type="molecule type" value="Genomic_DNA"/>
</dbReference>
<dbReference type="InterPro" id="IPR056913">
    <property type="entry name" value="TRAPPC10/Trs130_N"/>
</dbReference>
<proteinExistence type="predicted"/>
<evidence type="ECO:0000259" key="1">
    <source>
        <dbReference type="Pfam" id="PF23036"/>
    </source>
</evidence>
<dbReference type="InterPro" id="IPR045126">
    <property type="entry name" value="TRAPPC10/Trs130"/>
</dbReference>
<feature type="domain" description="TRAPPC10/Trs130 N-terminal" evidence="1">
    <location>
        <begin position="18"/>
        <end position="273"/>
    </location>
</feature>
<dbReference type="AlphaFoldDB" id="A0ABD2JRI2"/>
<accession>A0ABD2JRI2</accession>
<dbReference type="Pfam" id="PF23036">
    <property type="entry name" value="TRAPPC10_1st"/>
    <property type="match status" value="1"/>
</dbReference>
<sequence>MKIATSDCQLFAINKREPIRISWHGNEESFTHNKRHILNALGNGILSWKRESKLQSLPFNLRFTPSLVPFNADTSICSNPRSSNDTSTNSEFAFVHIFFVNSGNFEEYRLTVRPEISEWFATLNEAKENHWAILFDSSKVSKDKKAKSQLMDKLKSDFSRFQNRIFEFVELANEKSFAAFSVFLQSLLFASFELRISNLNANALKLKGSLKESSFGIHSLVNEQFRLCRFYWNLGLFEVALSELDALANLLSDSIKIWSANENAEAWPQWVRQLRLLPLGRHCTLLGVQMYLNTVEEELPLVKIHAHLLAHQFLLSAQNLHNRLSLASVPSPIVRSLSQPLSPQTKPKIVEKVLAEGDKSELETEQGQKEQQLNTLQLRHNTVTEVLRYARETIRRFEQHMLLLRANQSVVMFHCLLLVWLAELFKFSEHLLGGGKASKLCDVSSAAAHLNFLLLKKCEAIRHLSTALLSGCSSSDHSSSKQCLMMLRRWFDATSPNVSSDGTKSLFSLRPNWHLLPFSGPSSTGELQQRQHLALADESVRLFRDFSQMICEAIDGGEGTKAFEHFAKFALFEAVESFERFGWWRNAFLARHQLAQLTIVSSPSDAHALFRHNLCAFLSHPLNGPFAQNILGNLVKQFEETAEEKGANFKTILFGCCLAVLSMIDQSENNEIEIGRWHSKMSELTREMSHWVPKKIEVNGYFFLDSIFVSNGEFGVEFVLNYQEEMAKNAKLENLFCYVVGIRPNIQMKCIDSTEKESSFGGAEVGHSLFVSGIEQRFSVFVSPGTASLTAPSLLKLSLVQSSDGSIEFLNSDGNWAIEAQFLIPPLDVEEKHRILVRMCKGIDRLETYKPEQKNEGQSEEKCELKFEWFAASHCKTSLSDDFLIVRRSFPITFRPIMLLSWRTSFLSDRTLFHVDISRKDCVSSAFAVDVLPTFVSLLSLKTDCELLNPSPFKPIVPNSIFRFIWRLPEQSTDNSDAIPHFLQFKYRILSKKCEESAAGELKRWDESDREHSLSHRIDFPLQKIDYELCARFFSEQSQSVLCRVDQPTDLVVSLRSLSKTLSEAETIIVSIESDNDSTSAESFWHCAERHKLARVRENGVGQAIFTVVPRQLGFLPFPSIALHRSNSVDQSPSRNSSLLSEKYFGECLSVFYRNLTSQIHIIGPLHGISEETASISSANTTESAEPKKKSLKTVAKDRLQKLFE</sequence>
<name>A0ABD2JRI2_9BILA</name>
<dbReference type="PANTHER" id="PTHR13251">
    <property type="entry name" value="EPILEPSY HOLOPROSENCEPHALY CANDIDATE 1/TMEM1"/>
    <property type="match status" value="1"/>
</dbReference>
<comment type="caution">
    <text evidence="2">The sequence shown here is derived from an EMBL/GenBank/DDBJ whole genome shotgun (WGS) entry which is preliminary data.</text>
</comment>
<gene>
    <name evidence="2" type="ORF">niasHT_022637</name>
</gene>
<dbReference type="Proteomes" id="UP001620626">
    <property type="component" value="Unassembled WGS sequence"/>
</dbReference>
<organism evidence="2 3">
    <name type="scientific">Heterodera trifolii</name>
    <dbReference type="NCBI Taxonomy" id="157864"/>
    <lineage>
        <taxon>Eukaryota</taxon>
        <taxon>Metazoa</taxon>
        <taxon>Ecdysozoa</taxon>
        <taxon>Nematoda</taxon>
        <taxon>Chromadorea</taxon>
        <taxon>Rhabditida</taxon>
        <taxon>Tylenchina</taxon>
        <taxon>Tylenchomorpha</taxon>
        <taxon>Tylenchoidea</taxon>
        <taxon>Heteroderidae</taxon>
        <taxon>Heteroderinae</taxon>
        <taxon>Heterodera</taxon>
    </lineage>
</organism>
<dbReference type="PANTHER" id="PTHR13251:SF3">
    <property type="entry name" value="TRAFFICKING PROTEIN PARTICLE COMPLEX SUBUNIT 10"/>
    <property type="match status" value="1"/>
</dbReference>
<keyword evidence="3" id="KW-1185">Reference proteome</keyword>
<reference evidence="2 3" key="1">
    <citation type="submission" date="2024-10" db="EMBL/GenBank/DDBJ databases">
        <authorList>
            <person name="Kim D."/>
        </authorList>
    </citation>
    <scope>NUCLEOTIDE SEQUENCE [LARGE SCALE GENOMIC DNA]</scope>
    <source>
        <strain evidence="2">BH-2024</strain>
    </source>
</reference>